<dbReference type="InterPro" id="IPR011009">
    <property type="entry name" value="Kinase-like_dom_sf"/>
</dbReference>
<dbReference type="GO" id="GO:0005524">
    <property type="term" value="F:ATP binding"/>
    <property type="evidence" value="ECO:0007669"/>
    <property type="project" value="InterPro"/>
</dbReference>
<dbReference type="PANTHER" id="PTHR37542">
    <property type="entry name" value="HELO DOMAIN-CONTAINING PROTEIN-RELATED"/>
    <property type="match status" value="1"/>
</dbReference>
<organism evidence="2 3">
    <name type="scientific">Fusarium oxysporum NRRL 32931</name>
    <dbReference type="NCBI Taxonomy" id="660029"/>
    <lineage>
        <taxon>Eukaryota</taxon>
        <taxon>Fungi</taxon>
        <taxon>Dikarya</taxon>
        <taxon>Ascomycota</taxon>
        <taxon>Pezizomycotina</taxon>
        <taxon>Sordariomycetes</taxon>
        <taxon>Hypocreomycetidae</taxon>
        <taxon>Hypocreales</taxon>
        <taxon>Nectriaceae</taxon>
        <taxon>Fusarium</taxon>
        <taxon>Fusarium oxysporum species complex</taxon>
    </lineage>
</organism>
<dbReference type="Gene3D" id="1.10.510.10">
    <property type="entry name" value="Transferase(Phosphotransferase) domain 1"/>
    <property type="match status" value="1"/>
</dbReference>
<dbReference type="PANTHER" id="PTHR37542:SF1">
    <property type="entry name" value="PRION-INHIBITION AND PROPAGATION HELO DOMAIN-CONTAINING PROTEIN"/>
    <property type="match status" value="1"/>
</dbReference>
<gene>
    <name evidence="2" type="ORF">FOYG_15340</name>
</gene>
<protein>
    <recommendedName>
        <fullName evidence="1">Protein kinase domain-containing protein</fullName>
    </recommendedName>
</protein>
<proteinExistence type="predicted"/>
<evidence type="ECO:0000313" key="3">
    <source>
        <dbReference type="Proteomes" id="UP000030753"/>
    </source>
</evidence>
<accession>W9HET6</accession>
<name>W9HET6_FUSOX</name>
<dbReference type="InterPro" id="IPR001245">
    <property type="entry name" value="Ser-Thr/Tyr_kinase_cat_dom"/>
</dbReference>
<reference evidence="2 3" key="1">
    <citation type="submission" date="2011-06" db="EMBL/GenBank/DDBJ databases">
        <title>The Genome Sequence of Fusarium oxysporum FOSC 3-a.</title>
        <authorList>
            <consortium name="The Broad Institute Genome Sequencing Platform"/>
            <person name="Ma L.-J."/>
            <person name="Gale L.R."/>
            <person name="Schwartz D.C."/>
            <person name="Zhou S."/>
            <person name="Corby-Kistler H."/>
            <person name="Young S.K."/>
            <person name="Zeng Q."/>
            <person name="Gargeya S."/>
            <person name="Fitzgerald M."/>
            <person name="Haas B."/>
            <person name="Abouelleil A."/>
            <person name="Alvarado L."/>
            <person name="Arachchi H.M."/>
            <person name="Berlin A."/>
            <person name="Brown A."/>
            <person name="Chapman S.B."/>
            <person name="Chen Z."/>
            <person name="Dunbar C."/>
            <person name="Freedman E."/>
            <person name="Gearin G."/>
            <person name="Gellesch M."/>
            <person name="Goldberg J."/>
            <person name="Griggs A."/>
            <person name="Gujja S."/>
            <person name="Heiman D."/>
            <person name="Howarth C."/>
            <person name="Larson L."/>
            <person name="Lui A."/>
            <person name="MacDonald P.J.P."/>
            <person name="Mehta T."/>
            <person name="Montmayeur A."/>
            <person name="Murphy C."/>
            <person name="Neiman D."/>
            <person name="Pearson M."/>
            <person name="Priest M."/>
            <person name="Roberts A."/>
            <person name="Saif S."/>
            <person name="Shea T."/>
            <person name="Shenoy N."/>
            <person name="Sisk P."/>
            <person name="Stolte C."/>
            <person name="Sykes S."/>
            <person name="Wortman J."/>
            <person name="Nusbaum C."/>
            <person name="Birren B."/>
        </authorList>
    </citation>
    <scope>NUCLEOTIDE SEQUENCE [LARGE SCALE GENOMIC DNA]</scope>
    <source>
        <strain evidence="3">FOSC 3-a</strain>
    </source>
</reference>
<dbReference type="Pfam" id="PF07714">
    <property type="entry name" value="PK_Tyr_Ser-Thr"/>
    <property type="match status" value="1"/>
</dbReference>
<dbReference type="SUPFAM" id="SSF56112">
    <property type="entry name" value="Protein kinase-like (PK-like)"/>
    <property type="match status" value="1"/>
</dbReference>
<dbReference type="GO" id="GO:0004672">
    <property type="term" value="F:protein kinase activity"/>
    <property type="evidence" value="ECO:0007669"/>
    <property type="project" value="InterPro"/>
</dbReference>
<sequence>MAELALGIVGIAGTVDVCIKFGKVLVQAYKDYGKADAVVDELSVRIQICWSRLVSQLEIVKELESGMARGQREIQSQTLRILQSKLEAATLAISKPEKYASSKRVKAIQFLGLRETLESTVAELEAWQKRFEPTWFQMIKSGPPDLDRALKKASQTEVQDRAEPVREGLKLRQAFNTSGSVKLAEKVLQELEWKAIPYCKAELAIRKEEKYFVVENVSRQTVGWRDARELASRLRDSSPFTFGMLKCKGVVQSSTDSSLKFVFGVPEGYSKVQSCRQLLLSGIVPNSLTTRLQIARQLVTAVYYVHLYEFVHKNITPETVLILERPERRTDIVVCLVGFQLFRYVEGPTNTSQADPKDSVYQHPSRMRSSKASFVMQHDIYSLGVCLLEIGLWQSLVEYDDGDFAQISNTLHATEGISEHLQPEAAMEKLVSLSRNQLRASMGDIYSKIVETCLTCLDQGNTEFGDPEDFEGEDRDEIGSRYIRKIMDTISIIRY</sequence>
<dbReference type="HOGENOM" id="CLU_028627_0_0_1"/>
<feature type="domain" description="Protein kinase" evidence="1">
    <location>
        <begin position="105"/>
        <end position="495"/>
    </location>
</feature>
<dbReference type="InterPro" id="IPR000719">
    <property type="entry name" value="Prot_kinase_dom"/>
</dbReference>
<evidence type="ECO:0000313" key="2">
    <source>
        <dbReference type="EMBL" id="EWY81053.1"/>
    </source>
</evidence>
<dbReference type="AlphaFoldDB" id="W9HET6"/>
<dbReference type="EMBL" id="JH717849">
    <property type="protein sequence ID" value="EWY81053.1"/>
    <property type="molecule type" value="Genomic_DNA"/>
</dbReference>
<evidence type="ECO:0000259" key="1">
    <source>
        <dbReference type="PROSITE" id="PS50011"/>
    </source>
</evidence>
<dbReference type="OrthoDB" id="1911848at2759"/>
<dbReference type="Proteomes" id="UP000030753">
    <property type="component" value="Unassembled WGS sequence"/>
</dbReference>
<dbReference type="PROSITE" id="PS50011">
    <property type="entry name" value="PROTEIN_KINASE_DOM"/>
    <property type="match status" value="1"/>
</dbReference>